<protein>
    <submittedName>
        <fullName evidence="2">Uncharacterized protein</fullName>
    </submittedName>
</protein>
<evidence type="ECO:0000313" key="3">
    <source>
        <dbReference type="Proteomes" id="UP001155241"/>
    </source>
</evidence>
<keyword evidence="1" id="KW-0812">Transmembrane</keyword>
<proteinExistence type="predicted"/>
<gene>
    <name evidence="2" type="ORF">NG895_20110</name>
</gene>
<dbReference type="Proteomes" id="UP001155241">
    <property type="component" value="Unassembled WGS sequence"/>
</dbReference>
<name>A0A9X2FDI0_9BACT</name>
<organism evidence="2 3">
    <name type="scientific">Aeoliella straminimaris</name>
    <dbReference type="NCBI Taxonomy" id="2954799"/>
    <lineage>
        <taxon>Bacteria</taxon>
        <taxon>Pseudomonadati</taxon>
        <taxon>Planctomycetota</taxon>
        <taxon>Planctomycetia</taxon>
        <taxon>Pirellulales</taxon>
        <taxon>Lacipirellulaceae</taxon>
        <taxon>Aeoliella</taxon>
    </lineage>
</organism>
<evidence type="ECO:0000256" key="1">
    <source>
        <dbReference type="SAM" id="Phobius"/>
    </source>
</evidence>
<comment type="caution">
    <text evidence="2">The sequence shown here is derived from an EMBL/GenBank/DDBJ whole genome shotgun (WGS) entry which is preliminary data.</text>
</comment>
<dbReference type="RefSeq" id="WP_252854322.1">
    <property type="nucleotide sequence ID" value="NZ_JAMXLR010000072.1"/>
</dbReference>
<keyword evidence="3" id="KW-1185">Reference proteome</keyword>
<evidence type="ECO:0000313" key="2">
    <source>
        <dbReference type="EMBL" id="MCO6046208.1"/>
    </source>
</evidence>
<reference evidence="2" key="1">
    <citation type="submission" date="2022-06" db="EMBL/GenBank/DDBJ databases">
        <title>Aeoliella straminimaris, a novel planctomycete from sediments.</title>
        <authorList>
            <person name="Vitorino I.R."/>
            <person name="Lage O.M."/>
        </authorList>
    </citation>
    <scope>NUCLEOTIDE SEQUENCE</scope>
    <source>
        <strain evidence="2">ICT_H6.2</strain>
    </source>
</reference>
<feature type="transmembrane region" description="Helical" evidence="1">
    <location>
        <begin position="61"/>
        <end position="94"/>
    </location>
</feature>
<sequence length="99" mass="10275">MKSKIALPFLIGFAITFLALALFLPMFATSPSGGALARVPLWRYYVLEIPRLLGPQMLGSFSGGGGVLAVVLQHVGLALVGGAVVTGVAMLFGVRSRSS</sequence>
<dbReference type="EMBL" id="JAMXLR010000072">
    <property type="protein sequence ID" value="MCO6046208.1"/>
    <property type="molecule type" value="Genomic_DNA"/>
</dbReference>
<keyword evidence="1" id="KW-1133">Transmembrane helix</keyword>
<accession>A0A9X2FDI0</accession>
<keyword evidence="1" id="KW-0472">Membrane</keyword>
<dbReference type="AlphaFoldDB" id="A0A9X2FDI0"/>